<dbReference type="InterPro" id="IPR007370">
    <property type="entry name" value="Glu_cys_ligase"/>
</dbReference>
<organism evidence="11 12">
    <name type="scientific">Congregibacter variabilis</name>
    <dbReference type="NCBI Taxonomy" id="3081200"/>
    <lineage>
        <taxon>Bacteria</taxon>
        <taxon>Pseudomonadati</taxon>
        <taxon>Pseudomonadota</taxon>
        <taxon>Gammaproteobacteria</taxon>
        <taxon>Cellvibrionales</taxon>
        <taxon>Halieaceae</taxon>
        <taxon>Congregibacter</taxon>
    </lineage>
</organism>
<evidence type="ECO:0000256" key="6">
    <source>
        <dbReference type="ARBA" id="ARBA00022840"/>
    </source>
</evidence>
<dbReference type="SUPFAM" id="SSF55931">
    <property type="entry name" value="Glutamine synthetase/guanido kinase"/>
    <property type="match status" value="1"/>
</dbReference>
<dbReference type="EC" id="6.3.2.2" evidence="8"/>
<dbReference type="PANTHER" id="PTHR38761:SF1">
    <property type="entry name" value="GLUTAMATE--CYSTEINE LIGASE"/>
    <property type="match status" value="1"/>
</dbReference>
<comment type="pathway">
    <text evidence="1 8 9">Sulfur metabolism; glutathione biosynthesis; glutathione from L-cysteine and L-glutamate: step 1/2.</text>
</comment>
<evidence type="ECO:0000256" key="2">
    <source>
        <dbReference type="ARBA" id="ARBA00008772"/>
    </source>
</evidence>
<evidence type="ECO:0000259" key="10">
    <source>
        <dbReference type="Pfam" id="PF04262"/>
    </source>
</evidence>
<evidence type="ECO:0000256" key="8">
    <source>
        <dbReference type="HAMAP-Rule" id="MF_00578"/>
    </source>
</evidence>
<dbReference type="RefSeq" id="WP_407346603.1">
    <property type="nucleotide sequence ID" value="NZ_CP136864.1"/>
</dbReference>
<dbReference type="HAMAP" id="MF_00578">
    <property type="entry name" value="Glu_cys_ligase"/>
    <property type="match status" value="1"/>
</dbReference>
<dbReference type="Proteomes" id="UP001626537">
    <property type="component" value="Chromosome"/>
</dbReference>
<gene>
    <name evidence="8 11" type="primary">gshA</name>
    <name evidence="11" type="ORF">R0135_09580</name>
</gene>
<dbReference type="Pfam" id="PF04262">
    <property type="entry name" value="Glu_cys_ligase"/>
    <property type="match status" value="1"/>
</dbReference>
<evidence type="ECO:0000256" key="1">
    <source>
        <dbReference type="ARBA" id="ARBA00005006"/>
    </source>
</evidence>
<keyword evidence="4 8" id="KW-0317">Glutathione biosynthesis</keyword>
<dbReference type="PANTHER" id="PTHR38761">
    <property type="entry name" value="GLUTAMATE--CYSTEINE LIGASE"/>
    <property type="match status" value="1"/>
</dbReference>
<dbReference type="GO" id="GO:0004357">
    <property type="term" value="F:glutamate-cysteine ligase activity"/>
    <property type="evidence" value="ECO:0007669"/>
    <property type="project" value="UniProtKB-EC"/>
</dbReference>
<dbReference type="EMBL" id="CP136864">
    <property type="protein sequence ID" value="WOJ92036.1"/>
    <property type="molecule type" value="Genomic_DNA"/>
</dbReference>
<evidence type="ECO:0000313" key="12">
    <source>
        <dbReference type="Proteomes" id="UP001626537"/>
    </source>
</evidence>
<dbReference type="InterPro" id="IPR006334">
    <property type="entry name" value="Glut_cys_ligase"/>
</dbReference>
<feature type="domain" description="Glutamate--cysteine ligase" evidence="10">
    <location>
        <begin position="16"/>
        <end position="383"/>
    </location>
</feature>
<comment type="similarity">
    <text evidence="2 8">Belongs to the glutamate--cysteine ligase type 1 family. Type 1 subfamily.</text>
</comment>
<evidence type="ECO:0000256" key="5">
    <source>
        <dbReference type="ARBA" id="ARBA00022741"/>
    </source>
</evidence>
<evidence type="ECO:0000256" key="9">
    <source>
        <dbReference type="RuleBase" id="RU004391"/>
    </source>
</evidence>
<keyword evidence="12" id="KW-1185">Reference proteome</keyword>
<dbReference type="InterPro" id="IPR014746">
    <property type="entry name" value="Gln_synth/guanido_kin_cat_dom"/>
</dbReference>
<evidence type="ECO:0000256" key="3">
    <source>
        <dbReference type="ARBA" id="ARBA00022598"/>
    </source>
</evidence>
<dbReference type="NCBIfam" id="TIGR01434">
    <property type="entry name" value="glu_cys_ligase"/>
    <property type="match status" value="1"/>
</dbReference>
<dbReference type="Gene3D" id="3.30.590.20">
    <property type="match status" value="1"/>
</dbReference>
<name>A0ABZ0HYM7_9GAMM</name>
<evidence type="ECO:0000256" key="4">
    <source>
        <dbReference type="ARBA" id="ARBA00022684"/>
    </source>
</evidence>
<keyword evidence="5 8" id="KW-0547">Nucleotide-binding</keyword>
<proteinExistence type="inferred from homology"/>
<evidence type="ECO:0000313" key="11">
    <source>
        <dbReference type="EMBL" id="WOJ92036.1"/>
    </source>
</evidence>
<reference evidence="11 12" key="1">
    <citation type="submission" date="2023-10" db="EMBL/GenBank/DDBJ databases">
        <title>Two novel species belonging to the OM43/NOR5 clade.</title>
        <authorList>
            <person name="Park M."/>
        </authorList>
    </citation>
    <scope>NUCLEOTIDE SEQUENCE [LARGE SCALE GENOMIC DNA]</scope>
    <source>
        <strain evidence="11 12">IMCC43200</strain>
    </source>
</reference>
<accession>A0ABZ0HYM7</accession>
<evidence type="ECO:0000256" key="7">
    <source>
        <dbReference type="ARBA" id="ARBA00048819"/>
    </source>
</evidence>
<comment type="catalytic activity">
    <reaction evidence="7 8 9">
        <text>L-cysteine + L-glutamate + ATP = gamma-L-glutamyl-L-cysteine + ADP + phosphate + H(+)</text>
        <dbReference type="Rhea" id="RHEA:13285"/>
        <dbReference type="ChEBI" id="CHEBI:15378"/>
        <dbReference type="ChEBI" id="CHEBI:29985"/>
        <dbReference type="ChEBI" id="CHEBI:30616"/>
        <dbReference type="ChEBI" id="CHEBI:35235"/>
        <dbReference type="ChEBI" id="CHEBI:43474"/>
        <dbReference type="ChEBI" id="CHEBI:58173"/>
        <dbReference type="ChEBI" id="CHEBI:456216"/>
        <dbReference type="EC" id="6.3.2.2"/>
    </reaction>
</comment>
<keyword evidence="6 8" id="KW-0067">ATP-binding</keyword>
<protein>
    <recommendedName>
        <fullName evidence="8">Glutamate--cysteine ligase</fullName>
        <ecNumber evidence="8">6.3.2.2</ecNumber>
    </recommendedName>
    <alternativeName>
        <fullName evidence="8">Gamma-ECS</fullName>
        <shortName evidence="8">GCS</shortName>
    </alternativeName>
    <alternativeName>
        <fullName evidence="8">Gamma-glutamylcysteine synthetase</fullName>
    </alternativeName>
</protein>
<keyword evidence="3 8" id="KW-0436">Ligase</keyword>
<sequence length="531" mass="59144">MNSHWHQQLATLLKDEPKFLRGIGRGIEKESLRVTGDGVLAQTPHPPALGSALTHGSITTDYSESLMEFITPVSSSIEDTLKTLEDVHSFVYKHIGSERLWSASMPCIVAGDAGIPVAHYGSSNVGRMKTVYRYGLGNRYGRLMQAIAGVHYNFSMPESYWPEAQKADGDEGPLQDYITGRYLGLIRNFHRWSWLLIYLFGASPAVCASFMRGRGEHHLEPFDAEGNSLYLPHATALRMGDLGYNSSAQKSLKACYNSLDNYIATLTQAILTPHPAYAAFKGMKDGEYMQLNDSLLQIENEFYSTIRPKRPGGSGETPLTALHDRGIEYVEIRCIDVSPFHPLGIDSAQIRLLDSFLVYCLTQPSEACDEAQQDRQASNLSAVVNRGREPGLMLDTESGPKALSDWALELLDAISASAELLDGVHHSNSYADALAEQKAKVRGELELPSARVLREMREKGIPYYRFAMGYSNRWAEHFRDWQLDADAEQALIDDSKASLQRQADIEAADNCSFEEYLTAYFDQYKALNQGD</sequence>